<comment type="caution">
    <text evidence="6">The sequence shown here is derived from an EMBL/GenBank/DDBJ whole genome shotgun (WGS) entry which is preliminary data.</text>
</comment>
<dbReference type="PANTHER" id="PTHR37481">
    <property type="entry name" value="LIPOPOLYSACCHARIDE EXPORT SYSTEM PROTEIN LPTC"/>
    <property type="match status" value="1"/>
</dbReference>
<dbReference type="GO" id="GO:0017089">
    <property type="term" value="F:glycolipid transfer activity"/>
    <property type="evidence" value="ECO:0007669"/>
    <property type="project" value="TreeGrafter"/>
</dbReference>
<name>A0A3L7E195_9GAMM</name>
<dbReference type="GO" id="GO:0005886">
    <property type="term" value="C:plasma membrane"/>
    <property type="evidence" value="ECO:0007669"/>
    <property type="project" value="InterPro"/>
</dbReference>
<dbReference type="Gene3D" id="2.60.450.10">
    <property type="entry name" value="Lipopolysaccharide (LPS) transport protein A like domain"/>
    <property type="match status" value="1"/>
</dbReference>
<proteinExistence type="predicted"/>
<keyword evidence="3" id="KW-0812">Transmembrane</keyword>
<dbReference type="InterPro" id="IPR026265">
    <property type="entry name" value="LptC"/>
</dbReference>
<keyword evidence="4" id="KW-1133">Transmembrane helix</keyword>
<evidence type="ECO:0000256" key="4">
    <source>
        <dbReference type="ARBA" id="ARBA00022989"/>
    </source>
</evidence>
<dbReference type="GO" id="GO:0015221">
    <property type="term" value="F:lipopolysaccharide transmembrane transporter activity"/>
    <property type="evidence" value="ECO:0007669"/>
    <property type="project" value="InterPro"/>
</dbReference>
<evidence type="ECO:0000256" key="2">
    <source>
        <dbReference type="ARBA" id="ARBA00022519"/>
    </source>
</evidence>
<dbReference type="RefSeq" id="WP_117954097.1">
    <property type="nucleotide sequence ID" value="NZ_QRAN01000009.1"/>
</dbReference>
<dbReference type="EMBL" id="QRAN01000009">
    <property type="protein sequence ID" value="RLQ21912.1"/>
    <property type="molecule type" value="Genomic_DNA"/>
</dbReference>
<keyword evidence="2" id="KW-0997">Cell inner membrane</keyword>
<reference evidence="6 7" key="1">
    <citation type="submission" date="2018-07" db="EMBL/GenBank/DDBJ databases">
        <title>Halioglobus sp. genome submission.</title>
        <authorList>
            <person name="Ye M.-Q."/>
            <person name="Du Z.-J."/>
        </authorList>
    </citation>
    <scope>NUCLEOTIDE SEQUENCE [LARGE SCALE GENOMIC DNA]</scope>
    <source>
        <strain evidence="6 7">U0301</strain>
    </source>
</reference>
<evidence type="ECO:0000313" key="7">
    <source>
        <dbReference type="Proteomes" id="UP000265509"/>
    </source>
</evidence>
<dbReference type="NCBIfam" id="TIGR04409">
    <property type="entry name" value="LptC_YrbK"/>
    <property type="match status" value="1"/>
</dbReference>
<evidence type="ECO:0000256" key="3">
    <source>
        <dbReference type="ARBA" id="ARBA00022692"/>
    </source>
</evidence>
<accession>A0A3L7E195</accession>
<dbReference type="InterPro" id="IPR010664">
    <property type="entry name" value="LipoPS_assembly_LptC-rel"/>
</dbReference>
<sequence length="185" mass="21168">MPRLPLQILLAITLLVAAGYFWRPQTAGTPDVQTTQRQRELPQTYLQTVRAWSFDEDGMLTDIVEAEQLEHFPRRKLTLIGEPRFYAHSGDDKTWSASAERGRDDGRRERLLLRRNVVLIHDQTGTRLDTQALNIDLDRQIASSDRRVTVVQGNSRTVADGIEVRMQEETILMKPNVESIYAQAP</sequence>
<protein>
    <submittedName>
        <fullName evidence="6">LPS export ABC transporter periplasmic protein LptC</fullName>
    </submittedName>
</protein>
<dbReference type="AlphaFoldDB" id="A0A3L7E195"/>
<keyword evidence="5" id="KW-0472">Membrane</keyword>
<evidence type="ECO:0000256" key="5">
    <source>
        <dbReference type="ARBA" id="ARBA00023136"/>
    </source>
</evidence>
<organism evidence="6 7">
    <name type="scientific">Seongchinamella sediminis</name>
    <dbReference type="NCBI Taxonomy" id="2283635"/>
    <lineage>
        <taxon>Bacteria</taxon>
        <taxon>Pseudomonadati</taxon>
        <taxon>Pseudomonadota</taxon>
        <taxon>Gammaproteobacteria</taxon>
        <taxon>Cellvibrionales</taxon>
        <taxon>Halieaceae</taxon>
        <taxon>Seongchinamella</taxon>
    </lineage>
</organism>
<dbReference type="Proteomes" id="UP000265509">
    <property type="component" value="Unassembled WGS sequence"/>
</dbReference>
<gene>
    <name evidence="6" type="primary">lptC</name>
    <name evidence="6" type="ORF">DWB85_10005</name>
</gene>
<dbReference type="Pfam" id="PF06835">
    <property type="entry name" value="LptC"/>
    <property type="match status" value="1"/>
</dbReference>
<dbReference type="GO" id="GO:0030288">
    <property type="term" value="C:outer membrane-bounded periplasmic space"/>
    <property type="evidence" value="ECO:0007669"/>
    <property type="project" value="TreeGrafter"/>
</dbReference>
<dbReference type="InterPro" id="IPR052363">
    <property type="entry name" value="LPS_export_LptC"/>
</dbReference>
<dbReference type="PANTHER" id="PTHR37481:SF1">
    <property type="entry name" value="LIPOPOLYSACCHARIDE EXPORT SYSTEM PROTEIN LPTC"/>
    <property type="match status" value="1"/>
</dbReference>
<keyword evidence="1" id="KW-1003">Cell membrane</keyword>
<dbReference type="OrthoDB" id="5729573at2"/>
<evidence type="ECO:0000313" key="6">
    <source>
        <dbReference type="EMBL" id="RLQ21912.1"/>
    </source>
</evidence>
<keyword evidence="7" id="KW-1185">Reference proteome</keyword>
<evidence type="ECO:0000256" key="1">
    <source>
        <dbReference type="ARBA" id="ARBA00022475"/>
    </source>
</evidence>